<proteinExistence type="predicted"/>
<dbReference type="Proteomes" id="UP000487268">
    <property type="component" value="Unassembled WGS sequence"/>
</dbReference>
<evidence type="ECO:0000256" key="4">
    <source>
        <dbReference type="ARBA" id="ARBA00022989"/>
    </source>
</evidence>
<comment type="subcellular location">
    <subcellularLocation>
        <location evidence="1">Cell membrane</location>
        <topology evidence="1">Multi-pass membrane protein</topology>
    </subcellularLocation>
</comment>
<feature type="transmembrane region" description="Helical" evidence="6">
    <location>
        <begin position="34"/>
        <end position="55"/>
    </location>
</feature>
<keyword evidence="8" id="KW-1185">Reference proteome</keyword>
<keyword evidence="3 6" id="KW-0812">Transmembrane</keyword>
<evidence type="ECO:0000256" key="3">
    <source>
        <dbReference type="ARBA" id="ARBA00022692"/>
    </source>
</evidence>
<keyword evidence="4 6" id="KW-1133">Transmembrane helix</keyword>
<evidence type="ECO:0000256" key="6">
    <source>
        <dbReference type="SAM" id="Phobius"/>
    </source>
</evidence>
<evidence type="ECO:0000313" key="8">
    <source>
        <dbReference type="Proteomes" id="UP000487268"/>
    </source>
</evidence>
<dbReference type="PANTHER" id="PTHR40277:SF1">
    <property type="entry name" value="BLL5419 PROTEIN"/>
    <property type="match status" value="1"/>
</dbReference>
<evidence type="ECO:0000256" key="1">
    <source>
        <dbReference type="ARBA" id="ARBA00004651"/>
    </source>
</evidence>
<protein>
    <submittedName>
        <fullName evidence="7">Uncharacterized protein</fullName>
    </submittedName>
</protein>
<dbReference type="Pfam" id="PF03706">
    <property type="entry name" value="LPG_synthase_TM"/>
    <property type="match status" value="2"/>
</dbReference>
<evidence type="ECO:0000256" key="5">
    <source>
        <dbReference type="ARBA" id="ARBA00023136"/>
    </source>
</evidence>
<comment type="caution">
    <text evidence="7">The sequence shown here is derived from an EMBL/GenBank/DDBJ whole genome shotgun (WGS) entry which is preliminary data.</text>
</comment>
<dbReference type="GO" id="GO:0005886">
    <property type="term" value="C:plasma membrane"/>
    <property type="evidence" value="ECO:0007669"/>
    <property type="project" value="UniProtKB-SubCell"/>
</dbReference>
<dbReference type="OrthoDB" id="4803763at2"/>
<sequence>MKRSLAGAVILALVVWRLGTDAFADGFRAVSAPAIAAALGIGLLTTACSAARWWLVARRLGLRLAPMTALLGYYRAQLLNAVLPAGVLGDVHRAVDHGRQAGDVGRGVRAVVLERVAGQVVLISAGAAFLFRGPWLAVLALLPAVLLWGRARRALTDLRLGTWVLVLLLSAVALAGHIALFIVAARSAGAAAPIGRLVPMALLALLAMSLPVNIGGWGPREAVTASAFGAAGMGAAQGLATSVVYGVLVLVACLPGVAALLPRQRRQAPAERLDQGGEQLPALVGGRQ</sequence>
<keyword evidence="5 6" id="KW-0472">Membrane</keyword>
<dbReference type="EMBL" id="WEGH01000001">
    <property type="protein sequence ID" value="MQY03596.1"/>
    <property type="molecule type" value="Genomic_DNA"/>
</dbReference>
<dbReference type="AlphaFoldDB" id="A0A7K0BRE4"/>
<organism evidence="7 8">
    <name type="scientific">Actinomadura macrotermitis</name>
    <dbReference type="NCBI Taxonomy" id="2585200"/>
    <lineage>
        <taxon>Bacteria</taxon>
        <taxon>Bacillati</taxon>
        <taxon>Actinomycetota</taxon>
        <taxon>Actinomycetes</taxon>
        <taxon>Streptosporangiales</taxon>
        <taxon>Thermomonosporaceae</taxon>
        <taxon>Actinomadura</taxon>
    </lineage>
</organism>
<evidence type="ECO:0000256" key="2">
    <source>
        <dbReference type="ARBA" id="ARBA00022475"/>
    </source>
</evidence>
<name>A0A7K0BRE4_9ACTN</name>
<dbReference type="PANTHER" id="PTHR40277">
    <property type="entry name" value="BLL5419 PROTEIN"/>
    <property type="match status" value="1"/>
</dbReference>
<feature type="transmembrane region" description="Helical" evidence="6">
    <location>
        <begin position="238"/>
        <end position="261"/>
    </location>
</feature>
<reference evidence="7 8" key="1">
    <citation type="submission" date="2019-10" db="EMBL/GenBank/DDBJ databases">
        <title>Actinomadura rubteroloni sp. nov. and Actinomadura macrotermitis sp. nov., isolated from the gut of fungus growing-termite Macrotermes natalensis.</title>
        <authorList>
            <person name="Benndorf R."/>
            <person name="Martin K."/>
            <person name="Kuefner M."/>
            <person name="De Beer W."/>
            <person name="Kaster A.-K."/>
            <person name="Vollmers J."/>
            <person name="Poulsen M."/>
            <person name="Beemelmanns C."/>
        </authorList>
    </citation>
    <scope>NUCLEOTIDE SEQUENCE [LARGE SCALE GENOMIC DNA]</scope>
    <source>
        <strain evidence="7 8">RB68</strain>
    </source>
</reference>
<dbReference type="InterPro" id="IPR022791">
    <property type="entry name" value="L-PG_synthase/AglD"/>
</dbReference>
<gene>
    <name evidence="7" type="ORF">ACRB68_16400</name>
</gene>
<keyword evidence="2" id="KW-1003">Cell membrane</keyword>
<feature type="transmembrane region" description="Helical" evidence="6">
    <location>
        <begin position="197"/>
        <end position="218"/>
    </location>
</feature>
<feature type="transmembrane region" description="Helical" evidence="6">
    <location>
        <begin position="160"/>
        <end position="185"/>
    </location>
</feature>
<accession>A0A7K0BRE4</accession>
<evidence type="ECO:0000313" key="7">
    <source>
        <dbReference type="EMBL" id="MQY03596.1"/>
    </source>
</evidence>
<feature type="transmembrane region" description="Helical" evidence="6">
    <location>
        <begin position="120"/>
        <end position="148"/>
    </location>
</feature>
<dbReference type="RefSeq" id="WP_153531481.1">
    <property type="nucleotide sequence ID" value="NZ_WEGH01000001.1"/>
</dbReference>